<evidence type="ECO:0008006" key="10">
    <source>
        <dbReference type="Google" id="ProtNLM"/>
    </source>
</evidence>
<gene>
    <name evidence="8" type="ORF">PHYBLDRAFT_124915</name>
</gene>
<dbReference type="Pfam" id="PF02798">
    <property type="entry name" value="GST_N"/>
    <property type="match status" value="1"/>
</dbReference>
<dbReference type="PROSITE" id="PS50405">
    <property type="entry name" value="GST_CTER"/>
    <property type="match status" value="1"/>
</dbReference>
<dbReference type="SUPFAM" id="SSF47616">
    <property type="entry name" value="GST C-terminal domain-like"/>
    <property type="match status" value="1"/>
</dbReference>
<dbReference type="PANTHER" id="PTHR43986:SF1">
    <property type="entry name" value="ELONGATION FACTOR 1-GAMMA"/>
    <property type="match status" value="1"/>
</dbReference>
<organism evidence="8 9">
    <name type="scientific">Phycomyces blakesleeanus (strain ATCC 8743b / DSM 1359 / FGSC 10004 / NBRC 33097 / NRRL 1555)</name>
    <dbReference type="NCBI Taxonomy" id="763407"/>
    <lineage>
        <taxon>Eukaryota</taxon>
        <taxon>Fungi</taxon>
        <taxon>Fungi incertae sedis</taxon>
        <taxon>Mucoromycota</taxon>
        <taxon>Mucoromycotina</taxon>
        <taxon>Mucoromycetes</taxon>
        <taxon>Mucorales</taxon>
        <taxon>Phycomycetaceae</taxon>
        <taxon>Phycomyces</taxon>
    </lineage>
</organism>
<evidence type="ECO:0000313" key="8">
    <source>
        <dbReference type="EMBL" id="OAD73150.1"/>
    </source>
</evidence>
<dbReference type="FunFam" id="1.20.1050.10:FF:000006">
    <property type="entry name" value="Elongation factor 1 gamma"/>
    <property type="match status" value="1"/>
</dbReference>
<dbReference type="GO" id="GO:0003746">
    <property type="term" value="F:translation elongation factor activity"/>
    <property type="evidence" value="ECO:0007669"/>
    <property type="project" value="UniProtKB-UniRule"/>
</dbReference>
<accession>A0A163DSF1</accession>
<dbReference type="Gene3D" id="3.40.30.10">
    <property type="entry name" value="Glutaredoxin"/>
    <property type="match status" value="1"/>
</dbReference>
<dbReference type="SUPFAM" id="SSF52833">
    <property type="entry name" value="Thioredoxin-like"/>
    <property type="match status" value="1"/>
</dbReference>
<name>A0A163DSF1_PHYB8</name>
<dbReference type="GeneID" id="28989923"/>
<dbReference type="AlphaFoldDB" id="A0A163DSF1"/>
<protein>
    <recommendedName>
        <fullName evidence="10">Elongation factor 1-gamma</fullName>
    </recommendedName>
</protein>
<dbReference type="FunFam" id="3.30.70.1010:FF:000001">
    <property type="entry name" value="Elongation factor 1-gamma 1"/>
    <property type="match status" value="1"/>
</dbReference>
<feature type="domain" description="GST N-terminal" evidence="6">
    <location>
        <begin position="3"/>
        <end position="82"/>
    </location>
</feature>
<dbReference type="InterPro" id="IPR010987">
    <property type="entry name" value="Glutathione-S-Trfase_C-like"/>
</dbReference>
<evidence type="ECO:0000256" key="2">
    <source>
        <dbReference type="ARBA" id="ARBA00022917"/>
    </source>
</evidence>
<evidence type="ECO:0000256" key="3">
    <source>
        <dbReference type="PROSITE-ProRule" id="PRU00519"/>
    </source>
</evidence>
<evidence type="ECO:0000313" key="9">
    <source>
        <dbReference type="Proteomes" id="UP000077315"/>
    </source>
</evidence>
<evidence type="ECO:0000256" key="4">
    <source>
        <dbReference type="SAM" id="MobiDB-lite"/>
    </source>
</evidence>
<dbReference type="RefSeq" id="XP_018291190.1">
    <property type="nucleotide sequence ID" value="XM_018429017.1"/>
</dbReference>
<keyword evidence="9" id="KW-1185">Reference proteome</keyword>
<dbReference type="InterPro" id="IPR004045">
    <property type="entry name" value="Glutathione_S-Trfase_N"/>
</dbReference>
<feature type="domain" description="GST C-terminal" evidence="7">
    <location>
        <begin position="86"/>
        <end position="212"/>
    </location>
</feature>
<proteinExistence type="predicted"/>
<dbReference type="Gene3D" id="1.20.1050.10">
    <property type="match status" value="1"/>
</dbReference>
<evidence type="ECO:0000259" key="7">
    <source>
        <dbReference type="PROSITE" id="PS50405"/>
    </source>
</evidence>
<dbReference type="SUPFAM" id="SSF89942">
    <property type="entry name" value="eEF1-gamma domain"/>
    <property type="match status" value="1"/>
</dbReference>
<dbReference type="GO" id="GO:0005634">
    <property type="term" value="C:nucleus"/>
    <property type="evidence" value="ECO:0007669"/>
    <property type="project" value="TreeGrafter"/>
</dbReference>
<dbReference type="Pfam" id="PF00647">
    <property type="entry name" value="EF1G"/>
    <property type="match status" value="1"/>
</dbReference>
<dbReference type="FunCoup" id="A0A163DSF1">
    <property type="interactions" value="803"/>
</dbReference>
<dbReference type="InterPro" id="IPR036282">
    <property type="entry name" value="Glutathione-S-Trfase_C_sf"/>
</dbReference>
<reference evidence="9" key="1">
    <citation type="submission" date="2015-06" db="EMBL/GenBank/DDBJ databases">
        <title>Expansion of signal transduction pathways in fungi by whole-genome duplication.</title>
        <authorList>
            <consortium name="DOE Joint Genome Institute"/>
            <person name="Corrochano L.M."/>
            <person name="Kuo A."/>
            <person name="Marcet-Houben M."/>
            <person name="Polaino S."/>
            <person name="Salamov A."/>
            <person name="Villalobos J.M."/>
            <person name="Alvarez M.I."/>
            <person name="Avalos J."/>
            <person name="Benito E.P."/>
            <person name="Benoit I."/>
            <person name="Burger G."/>
            <person name="Camino L.P."/>
            <person name="Canovas D."/>
            <person name="Cerda-Olmedo E."/>
            <person name="Cheng J.-F."/>
            <person name="Dominguez A."/>
            <person name="Elias M."/>
            <person name="Eslava A.P."/>
            <person name="Glaser F."/>
            <person name="Grimwood J."/>
            <person name="Gutierrez G."/>
            <person name="Heitman J."/>
            <person name="Henrissat B."/>
            <person name="Iturriaga E.A."/>
            <person name="Lang B.F."/>
            <person name="Lavin J.L."/>
            <person name="Lee S."/>
            <person name="Li W."/>
            <person name="Lindquist E."/>
            <person name="Lopez-Garcia S."/>
            <person name="Luque E.M."/>
            <person name="Marcos A.T."/>
            <person name="Martin J."/>
            <person name="McCluskey K."/>
            <person name="Medina H.R."/>
            <person name="Miralles-Duran A."/>
            <person name="Miyazaki A."/>
            <person name="Munoz-Torres E."/>
            <person name="Oguiza J.A."/>
            <person name="Ohm R."/>
            <person name="Olmedo M."/>
            <person name="Orejas M."/>
            <person name="Ortiz-Castellanos L."/>
            <person name="Pisabarro A.G."/>
            <person name="Rodriguez-Romero J."/>
            <person name="Ruiz-Herrera J."/>
            <person name="Ruiz-Vazquez R."/>
            <person name="Sanz C."/>
            <person name="Schackwitz W."/>
            <person name="Schmutz J."/>
            <person name="Shahriari M."/>
            <person name="Shelest E."/>
            <person name="Silva-Franco F."/>
            <person name="Soanes D."/>
            <person name="Syed K."/>
            <person name="Tagua V.G."/>
            <person name="Talbot N.J."/>
            <person name="Thon M."/>
            <person name="De vries R.P."/>
            <person name="Wiebenga A."/>
            <person name="Yadav J.S."/>
            <person name="Braun E.L."/>
            <person name="Baker S."/>
            <person name="Garre V."/>
            <person name="Horwitz B."/>
            <person name="Torres-Martinez S."/>
            <person name="Idnurm A."/>
            <person name="Herrera-Estrella A."/>
            <person name="Gabaldon T."/>
            <person name="Grigoriev I.V."/>
        </authorList>
    </citation>
    <scope>NUCLEOTIDE SEQUENCE [LARGE SCALE GENOMIC DNA]</scope>
    <source>
        <strain evidence="9">NRRL 1555(-)</strain>
    </source>
</reference>
<dbReference type="InterPro" id="IPR001662">
    <property type="entry name" value="EF1B_G_C"/>
</dbReference>
<dbReference type="Pfam" id="PF00043">
    <property type="entry name" value="GST_C"/>
    <property type="match status" value="1"/>
</dbReference>
<sequence>MRSLGVIKSYPNNPRVAKALITAAFTGTTFDVQHINLQTERDAEFYAKHPMGKVPVFESPEVNLFESSAIAYYAASQEHSRLLGFTAVDKALIIQYALFAENEIHGPASEWLLPLRGLRPYLKPNVDAAQEKVKRTLGALDKILLTKTYLVGEEITYADICVACALVPLFTLLLDKPLRDEYKNVTRYFRTLTGQKNFKTHLGDIALCETPLKYTPPAKKDAKKDAKPEKKEAKPEKKKAEKKPTEAAADDDDDTPKPAPKVKSALDLLPPSKFVMDEWKRMYSNNKTDVAMKWFWEHHDPQGYSLWRVDYKYNDELTLVFMSCNLIGGFFARLERARKYAFGSLIVCGKNNDNTISGYFLIRGQTIPEEVYDAADFESYTFTKIEPSQYDQKKDEIYKYMAWEVEGFQDGKIFK</sequence>
<dbReference type="PANTHER" id="PTHR43986">
    <property type="entry name" value="ELONGATION FACTOR 1-GAMMA"/>
    <property type="match status" value="1"/>
</dbReference>
<evidence type="ECO:0000256" key="1">
    <source>
        <dbReference type="ARBA" id="ARBA00022768"/>
    </source>
</evidence>
<dbReference type="CDD" id="cd03181">
    <property type="entry name" value="GST_C_EF1Bgamma_like"/>
    <property type="match status" value="1"/>
</dbReference>
<feature type="compositionally biased region" description="Basic and acidic residues" evidence="4">
    <location>
        <begin position="218"/>
        <end position="245"/>
    </location>
</feature>
<keyword evidence="2 3" id="KW-0648">Protein biosynthesis</keyword>
<dbReference type="VEuPathDB" id="FungiDB:PHYBLDRAFT_124915"/>
<dbReference type="Proteomes" id="UP000077315">
    <property type="component" value="Unassembled WGS sequence"/>
</dbReference>
<feature type="domain" description="EF-1-gamma C-terminal" evidence="5">
    <location>
        <begin position="262"/>
        <end position="415"/>
    </location>
</feature>
<dbReference type="GO" id="GO:0005737">
    <property type="term" value="C:cytoplasm"/>
    <property type="evidence" value="ECO:0007669"/>
    <property type="project" value="TreeGrafter"/>
</dbReference>
<keyword evidence="1 3" id="KW-0251">Elongation factor</keyword>
<dbReference type="InterPro" id="IPR050802">
    <property type="entry name" value="EF-GSTs"/>
</dbReference>
<dbReference type="InParanoid" id="A0A163DSF1"/>
<dbReference type="SFLD" id="SFLDG00358">
    <property type="entry name" value="Main_(cytGST)"/>
    <property type="match status" value="1"/>
</dbReference>
<feature type="region of interest" description="Disordered" evidence="4">
    <location>
        <begin position="217"/>
        <end position="264"/>
    </location>
</feature>
<dbReference type="InterPro" id="IPR040079">
    <property type="entry name" value="Glutathione_S-Trfase"/>
</dbReference>
<dbReference type="SFLD" id="SFLDS00019">
    <property type="entry name" value="Glutathione_Transferase_(cytos"/>
    <property type="match status" value="1"/>
</dbReference>
<dbReference type="InterPro" id="IPR004046">
    <property type="entry name" value="GST_C"/>
</dbReference>
<evidence type="ECO:0000259" key="5">
    <source>
        <dbReference type="PROSITE" id="PS50040"/>
    </source>
</evidence>
<evidence type="ECO:0000259" key="6">
    <source>
        <dbReference type="PROSITE" id="PS50404"/>
    </source>
</evidence>
<dbReference type="EMBL" id="KV440981">
    <property type="protein sequence ID" value="OAD73150.1"/>
    <property type="molecule type" value="Genomic_DNA"/>
</dbReference>
<dbReference type="InterPro" id="IPR036249">
    <property type="entry name" value="Thioredoxin-like_sf"/>
</dbReference>
<dbReference type="STRING" id="763407.A0A163DSF1"/>
<dbReference type="PROSITE" id="PS50404">
    <property type="entry name" value="GST_NTER"/>
    <property type="match status" value="1"/>
</dbReference>
<dbReference type="Gene3D" id="3.30.70.1010">
    <property type="entry name" value="Translation elongation factor EF1B, gamma chain, conserved domain"/>
    <property type="match status" value="1"/>
</dbReference>
<dbReference type="PROSITE" id="PS50040">
    <property type="entry name" value="EF1G_C"/>
    <property type="match status" value="1"/>
</dbReference>
<dbReference type="InterPro" id="IPR036433">
    <property type="entry name" value="EF1B_G_C_sf"/>
</dbReference>
<dbReference type="SMART" id="SM01183">
    <property type="entry name" value="EF1G"/>
    <property type="match status" value="1"/>
</dbReference>
<dbReference type="OrthoDB" id="249703at2759"/>